<protein>
    <submittedName>
        <fullName evidence="4">Ig-like domain-containing domain</fullName>
    </submittedName>
</protein>
<dbReference type="EMBL" id="JAUHJS010000004">
    <property type="protein sequence ID" value="MDN4165592.1"/>
    <property type="molecule type" value="Genomic_DNA"/>
</dbReference>
<dbReference type="InterPro" id="IPR013783">
    <property type="entry name" value="Ig-like_fold"/>
</dbReference>
<accession>A0ABT8F553</accession>
<dbReference type="SUPFAM" id="SSF49478">
    <property type="entry name" value="Cna protein B-type domain"/>
    <property type="match status" value="1"/>
</dbReference>
<dbReference type="InterPro" id="IPR032812">
    <property type="entry name" value="SbsA_Ig"/>
</dbReference>
<organism evidence="4 5">
    <name type="scientific">Shiella aurantiaca</name>
    <dbReference type="NCBI Taxonomy" id="3058365"/>
    <lineage>
        <taxon>Bacteria</taxon>
        <taxon>Pseudomonadati</taxon>
        <taxon>Bacteroidota</taxon>
        <taxon>Cytophagia</taxon>
        <taxon>Cytophagales</taxon>
        <taxon>Shiellaceae</taxon>
        <taxon>Shiella</taxon>
    </lineage>
</organism>
<sequence length="561" mass="64409">MKYAKLILFLSIIFSAGLLSNCANVGAPMGGPKDTLAPNLVRTLPTNKSLNYQGLTVELVFDEFIKIENLKKQLIITPRVEAEYEYKVIKNRVEIEFAEKLEENTTYTLNFRDAVKDITEGNQASNLVLVFSTGSYLDSMEVKGKVTALMDGSKQKNVVVALYQKDDTVDIFKAAPKYFTKTDTAGTYHLQNIKNGNYKIYAFEDVNDNAMCESQYEAYGFKSDPFKLDSIVYRDLVLYNADIRELKLNNTSNYGPYFEAKYNKYITSYNIESNTLIYNNLYDKNSVIRFYNTQQNFTDSTLTYLYVTDSIGQTRIDTTYVKFKESKMTADEFKINTTLPERSEVDEKFSAEIRLNKPMTSYNADSIFIRYDSLVQDYFFNQDKITINDNKTIIQFEISIDKAKLKIDTTSVKDRMGNIIKREPNEQIYMSTFDIYFGKGAFISIEGDSAKPIKKSYKLKNPANTGSIKGKVLIPYSSYTVQLLDKNQKILQEVKDIKEYNFTNLTGGLDYYLRILIDVNENGTWELGNILENRESEPVLVYPNKIPLRAGWEVINNDITM</sequence>
<dbReference type="Pfam" id="PF13205">
    <property type="entry name" value="Big_5"/>
    <property type="match status" value="1"/>
</dbReference>
<keyword evidence="5" id="KW-1185">Reference proteome</keyword>
<keyword evidence="1 2" id="KW-0732">Signal</keyword>
<feature type="chain" id="PRO_5045448712" evidence="2">
    <location>
        <begin position="26"/>
        <end position="561"/>
    </location>
</feature>
<dbReference type="Gene3D" id="2.60.40.10">
    <property type="entry name" value="Immunoglobulins"/>
    <property type="match status" value="1"/>
</dbReference>
<comment type="caution">
    <text evidence="4">The sequence shown here is derived from an EMBL/GenBank/DDBJ whole genome shotgun (WGS) entry which is preliminary data.</text>
</comment>
<evidence type="ECO:0000313" key="5">
    <source>
        <dbReference type="Proteomes" id="UP001168552"/>
    </source>
</evidence>
<evidence type="ECO:0000313" key="4">
    <source>
        <dbReference type="EMBL" id="MDN4165592.1"/>
    </source>
</evidence>
<feature type="signal peptide" evidence="2">
    <location>
        <begin position="1"/>
        <end position="25"/>
    </location>
</feature>
<reference evidence="4" key="1">
    <citation type="submission" date="2023-06" db="EMBL/GenBank/DDBJ databases">
        <title>Cytophagales bacterium Strain LB-30, isolated from soil.</title>
        <authorList>
            <person name="Liu B."/>
        </authorList>
    </citation>
    <scope>NUCLEOTIDE SEQUENCE</scope>
    <source>
        <strain evidence="4">LB-30</strain>
    </source>
</reference>
<gene>
    <name evidence="4" type="ORF">QWY31_08770</name>
</gene>
<proteinExistence type="predicted"/>
<name>A0ABT8F553_9BACT</name>
<evidence type="ECO:0000256" key="1">
    <source>
        <dbReference type="ARBA" id="ARBA00022729"/>
    </source>
</evidence>
<dbReference type="Proteomes" id="UP001168552">
    <property type="component" value="Unassembled WGS sequence"/>
</dbReference>
<dbReference type="RefSeq" id="WP_320004123.1">
    <property type="nucleotide sequence ID" value="NZ_JAUHJS010000004.1"/>
</dbReference>
<evidence type="ECO:0000259" key="3">
    <source>
        <dbReference type="Pfam" id="PF13205"/>
    </source>
</evidence>
<evidence type="ECO:0000256" key="2">
    <source>
        <dbReference type="SAM" id="SignalP"/>
    </source>
</evidence>
<feature type="domain" description="SbsA Ig-like" evidence="3">
    <location>
        <begin position="34"/>
        <end position="133"/>
    </location>
</feature>